<dbReference type="AlphaFoldDB" id="A0A8H4QM56"/>
<feature type="chain" id="PRO_5034609380" evidence="2">
    <location>
        <begin position="18"/>
        <end position="283"/>
    </location>
</feature>
<dbReference type="EMBL" id="JAAMPI010002478">
    <property type="protein sequence ID" value="KAF4612832.1"/>
    <property type="molecule type" value="Genomic_DNA"/>
</dbReference>
<feature type="compositionally biased region" description="Low complexity" evidence="1">
    <location>
        <begin position="26"/>
        <end position="37"/>
    </location>
</feature>
<proteinExistence type="predicted"/>
<feature type="signal peptide" evidence="2">
    <location>
        <begin position="1"/>
        <end position="17"/>
    </location>
</feature>
<feature type="region of interest" description="Disordered" evidence="1">
    <location>
        <begin position="26"/>
        <end position="90"/>
    </location>
</feature>
<comment type="caution">
    <text evidence="3">The sequence shown here is derived from an EMBL/GenBank/DDBJ whole genome shotgun (WGS) entry which is preliminary data.</text>
</comment>
<evidence type="ECO:0000256" key="1">
    <source>
        <dbReference type="SAM" id="MobiDB-lite"/>
    </source>
</evidence>
<evidence type="ECO:0000256" key="2">
    <source>
        <dbReference type="SAM" id="SignalP"/>
    </source>
</evidence>
<accession>A0A8H4QM56</accession>
<protein>
    <submittedName>
        <fullName evidence="3">Uncharacterized protein</fullName>
    </submittedName>
</protein>
<feature type="compositionally biased region" description="Low complexity" evidence="1">
    <location>
        <begin position="46"/>
        <end position="55"/>
    </location>
</feature>
<organism evidence="3 4">
    <name type="scientific">Cudoniella acicularis</name>
    <dbReference type="NCBI Taxonomy" id="354080"/>
    <lineage>
        <taxon>Eukaryota</taxon>
        <taxon>Fungi</taxon>
        <taxon>Dikarya</taxon>
        <taxon>Ascomycota</taxon>
        <taxon>Pezizomycotina</taxon>
        <taxon>Leotiomycetes</taxon>
        <taxon>Helotiales</taxon>
        <taxon>Tricladiaceae</taxon>
        <taxon>Cudoniella</taxon>
    </lineage>
</organism>
<keyword evidence="4" id="KW-1185">Reference proteome</keyword>
<sequence>MPWLALILRSLPLMLRSLRNLRSIPAPAPAHGHAAKPAKPEKHPTPAHGHAAKPAKPAKPEKHPAHGHAAKPAKPAKPEKHPAHGHAAKPALVSGSGIFKDIKAPKTAWDNIASACQTGKKRGLESRAAPAGFIPVKMNKFDKYPDSIPVGLYTEGLITCFGIAIHGVASDQKPKANTRWLLHMVASSSSEWEEFEKAVKAEKLENMQGYMSLPKPAKIGAKVGPLIWSQADQDLATEIIEKMKTAVKTLTGKEPKFEMREMEPPTSMQIDGKGVVVAAGKTL</sequence>
<dbReference type="Proteomes" id="UP000566819">
    <property type="component" value="Unassembled WGS sequence"/>
</dbReference>
<evidence type="ECO:0000313" key="3">
    <source>
        <dbReference type="EMBL" id="KAF4612832.1"/>
    </source>
</evidence>
<keyword evidence="2" id="KW-0732">Signal</keyword>
<gene>
    <name evidence="3" type="ORF">G7Y89_g15542</name>
</gene>
<evidence type="ECO:0000313" key="4">
    <source>
        <dbReference type="Proteomes" id="UP000566819"/>
    </source>
</evidence>
<dbReference type="OrthoDB" id="5389061at2759"/>
<reference evidence="3 4" key="1">
    <citation type="submission" date="2020-03" db="EMBL/GenBank/DDBJ databases">
        <title>Draft Genome Sequence of Cudoniella acicularis.</title>
        <authorList>
            <person name="Buettner E."/>
            <person name="Kellner H."/>
        </authorList>
    </citation>
    <scope>NUCLEOTIDE SEQUENCE [LARGE SCALE GENOMIC DNA]</scope>
    <source>
        <strain evidence="3 4">DSM 108380</strain>
    </source>
</reference>
<name>A0A8H4QM56_9HELO</name>